<keyword evidence="1" id="KW-0732">Signal</keyword>
<name>A0A7W7R912_KITKI</name>
<feature type="chain" id="PRO_5030574082" evidence="1">
    <location>
        <begin position="18"/>
        <end position="307"/>
    </location>
</feature>
<keyword evidence="3" id="KW-1185">Reference proteome</keyword>
<dbReference type="Proteomes" id="UP000540506">
    <property type="component" value="Unassembled WGS sequence"/>
</dbReference>
<dbReference type="EMBL" id="JACHJV010000002">
    <property type="protein sequence ID" value="MBB4927633.1"/>
    <property type="molecule type" value="Genomic_DNA"/>
</dbReference>
<evidence type="ECO:0000256" key="1">
    <source>
        <dbReference type="SAM" id="SignalP"/>
    </source>
</evidence>
<evidence type="ECO:0000313" key="2">
    <source>
        <dbReference type="EMBL" id="MBB4927633.1"/>
    </source>
</evidence>
<comment type="caution">
    <text evidence="2">The sequence shown here is derived from an EMBL/GenBank/DDBJ whole genome shotgun (WGS) entry which is preliminary data.</text>
</comment>
<accession>A0A7W7R912</accession>
<gene>
    <name evidence="2" type="ORF">FHR34_006728</name>
</gene>
<reference evidence="2 3" key="1">
    <citation type="submission" date="2020-08" db="EMBL/GenBank/DDBJ databases">
        <title>Sequencing the genomes of 1000 actinobacteria strains.</title>
        <authorList>
            <person name="Klenk H.-P."/>
        </authorList>
    </citation>
    <scope>NUCLEOTIDE SEQUENCE [LARGE SCALE GENOMIC DNA]</scope>
    <source>
        <strain evidence="2 3">DSM 41654</strain>
    </source>
</reference>
<dbReference type="RefSeq" id="WP_184944164.1">
    <property type="nucleotide sequence ID" value="NZ_JACHJV010000002.1"/>
</dbReference>
<evidence type="ECO:0000313" key="3">
    <source>
        <dbReference type="Proteomes" id="UP000540506"/>
    </source>
</evidence>
<sequence length="307" mass="32508">MAALLVTTVAFAPSAAASSSPTVTPNQNAPVHGTVKDRITGPHTVNAQNRAAVEKFRQAHSRSAARHPADATNHDWWGTEVSPDSSALTGITATQSVDSSLLLSNSDDVLYAPTVKPRDGACIEVVTVHTSTAPQIWAWDWCTTSADQSVGATENVDSSFLSTYGTTVNGRGAYTVKVALTDPASNTWTAYLYNYATGTWQTFFTSSGTDQAGVSYGWDMFEYYSSVNPATGNVQVCDDLSGRTVESSSIQLQTSAGWAAADPTNSSIFPSATMDPSSYLCSGVNSSVVTPNSDWQVSVNGQQPRKH</sequence>
<protein>
    <submittedName>
        <fullName evidence="2">Uncharacterized protein</fullName>
    </submittedName>
</protein>
<dbReference type="AlphaFoldDB" id="A0A7W7R912"/>
<proteinExistence type="predicted"/>
<organism evidence="2 3">
    <name type="scientific">Kitasatospora kifunensis</name>
    <name type="common">Streptomyces kifunensis</name>
    <dbReference type="NCBI Taxonomy" id="58351"/>
    <lineage>
        <taxon>Bacteria</taxon>
        <taxon>Bacillati</taxon>
        <taxon>Actinomycetota</taxon>
        <taxon>Actinomycetes</taxon>
        <taxon>Kitasatosporales</taxon>
        <taxon>Streptomycetaceae</taxon>
        <taxon>Kitasatospora</taxon>
    </lineage>
</organism>
<feature type="signal peptide" evidence="1">
    <location>
        <begin position="1"/>
        <end position="17"/>
    </location>
</feature>